<dbReference type="Gene3D" id="3.30.9.10">
    <property type="entry name" value="D-Amino Acid Oxidase, subunit A, domain 2"/>
    <property type="match status" value="2"/>
</dbReference>
<dbReference type="InterPro" id="IPR006076">
    <property type="entry name" value="FAD-dep_OxRdtase"/>
</dbReference>
<evidence type="ECO:0000259" key="1">
    <source>
        <dbReference type="Pfam" id="PF01266"/>
    </source>
</evidence>
<proteinExistence type="predicted"/>
<dbReference type="PANTHER" id="PTHR13847:SF260">
    <property type="entry name" value="FAD DEPENDENT OXIDOREDUCTASE DOMAIN-CONTAINING PROTEIN"/>
    <property type="match status" value="1"/>
</dbReference>
<protein>
    <recommendedName>
        <fullName evidence="1">FAD dependent oxidoreductase domain-containing protein</fullName>
    </recommendedName>
</protein>
<dbReference type="Pfam" id="PF01266">
    <property type="entry name" value="DAO"/>
    <property type="match status" value="1"/>
</dbReference>
<comment type="caution">
    <text evidence="2">The sequence shown here is derived from an EMBL/GenBank/DDBJ whole genome shotgun (WGS) entry which is preliminary data.</text>
</comment>
<sequence length="358" mass="39894">MSNSPDGIYEKGVIDPGLPVKRSTKSYWLTEPAAISKLQSPWLKSADIVIIGSGMTAASLAYKLYSLRSDLKIIIIEARDICGGATGRNGGHVKPMSPGVWFDRKEQFGAQEAIRIMEYEHGHVDEIITCIRENDIACDFNLLQGLDIYYDPKAFQHALDAVEDMKKYAPDLGKRYTIYTAEKDLEARDCPKQCIGAIGTRAASMWPYKLVTAYGSKDYDYIMQRPDGAFIVGRANTGRRASSDDSTVDWLPHVHLRTVTHQAFDFGTDQVETTHAWSGAVGFIVDGNPFVGRLPFPGRDHQWVSAAYQGIGMVRAFRSAQGLAHLIIGEQLPSDFPRSMLLTESRLRAWEKEIKSKI</sequence>
<dbReference type="PANTHER" id="PTHR13847">
    <property type="entry name" value="SARCOSINE DEHYDROGENASE-RELATED"/>
    <property type="match status" value="1"/>
</dbReference>
<dbReference type="EMBL" id="JAVDPF010000015">
    <property type="protein sequence ID" value="KAL1876797.1"/>
    <property type="molecule type" value="Genomic_DNA"/>
</dbReference>
<dbReference type="SUPFAM" id="SSF51905">
    <property type="entry name" value="FAD/NAD(P)-binding domain"/>
    <property type="match status" value="1"/>
</dbReference>
<evidence type="ECO:0000313" key="2">
    <source>
        <dbReference type="EMBL" id="KAL1876797.1"/>
    </source>
</evidence>
<organism evidence="2 3">
    <name type="scientific">Paecilomyces lecythidis</name>
    <dbReference type="NCBI Taxonomy" id="3004212"/>
    <lineage>
        <taxon>Eukaryota</taxon>
        <taxon>Fungi</taxon>
        <taxon>Dikarya</taxon>
        <taxon>Ascomycota</taxon>
        <taxon>Pezizomycotina</taxon>
        <taxon>Eurotiomycetes</taxon>
        <taxon>Eurotiomycetidae</taxon>
        <taxon>Eurotiales</taxon>
        <taxon>Thermoascaceae</taxon>
        <taxon>Paecilomyces</taxon>
    </lineage>
</organism>
<reference evidence="2 3" key="1">
    <citation type="journal article" date="2024" name="IMA Fungus">
        <title>IMA Genome - F19 : A genome assembly and annotation guide to empower mycologists, including annotated draft genome sequences of Ceratocystis pirilliformis, Diaporthe australafricana, Fusarium ophioides, Paecilomyces lecythidis, and Sporothrix stenoceras.</title>
        <authorList>
            <person name="Aylward J."/>
            <person name="Wilson A.M."/>
            <person name="Visagie C.M."/>
            <person name="Spraker J."/>
            <person name="Barnes I."/>
            <person name="Buitendag C."/>
            <person name="Ceriani C."/>
            <person name="Del Mar Angel L."/>
            <person name="du Plessis D."/>
            <person name="Fuchs T."/>
            <person name="Gasser K."/>
            <person name="Kramer D."/>
            <person name="Li W."/>
            <person name="Munsamy K."/>
            <person name="Piso A."/>
            <person name="Price J.L."/>
            <person name="Sonnekus B."/>
            <person name="Thomas C."/>
            <person name="van der Nest A."/>
            <person name="van Dijk A."/>
            <person name="van Heerden A."/>
            <person name="van Vuuren N."/>
            <person name="Yilmaz N."/>
            <person name="Duong T.A."/>
            <person name="van der Merwe N.A."/>
            <person name="Wingfield M.J."/>
            <person name="Wingfield B.D."/>
        </authorList>
    </citation>
    <scope>NUCLEOTIDE SEQUENCE [LARGE SCALE GENOMIC DNA]</scope>
    <source>
        <strain evidence="2 3">CMW 18167</strain>
    </source>
</reference>
<feature type="domain" description="FAD dependent oxidoreductase" evidence="1">
    <location>
        <begin position="47"/>
        <end position="214"/>
    </location>
</feature>
<dbReference type="Proteomes" id="UP001583193">
    <property type="component" value="Unassembled WGS sequence"/>
</dbReference>
<keyword evidence="3" id="KW-1185">Reference proteome</keyword>
<dbReference type="InterPro" id="IPR036188">
    <property type="entry name" value="FAD/NAD-bd_sf"/>
</dbReference>
<name>A0ABR3XLE4_9EURO</name>
<evidence type="ECO:0000313" key="3">
    <source>
        <dbReference type="Proteomes" id="UP001583193"/>
    </source>
</evidence>
<dbReference type="Gene3D" id="3.50.50.60">
    <property type="entry name" value="FAD/NAD(P)-binding domain"/>
    <property type="match status" value="2"/>
</dbReference>
<gene>
    <name evidence="2" type="ORF">Plec18167_005207</name>
</gene>
<accession>A0ABR3XLE4</accession>